<organism evidence="1 2">
    <name type="scientific">Paenibacillus chungangensis</name>
    <dbReference type="NCBI Taxonomy" id="696535"/>
    <lineage>
        <taxon>Bacteria</taxon>
        <taxon>Bacillati</taxon>
        <taxon>Bacillota</taxon>
        <taxon>Bacilli</taxon>
        <taxon>Bacillales</taxon>
        <taxon>Paenibacillaceae</taxon>
        <taxon>Paenibacillus</taxon>
    </lineage>
</organism>
<dbReference type="InterPro" id="IPR044543">
    <property type="entry name" value="YHJQ-like"/>
</dbReference>
<name>A0ABW3HQ40_9BACL</name>
<gene>
    <name evidence="1" type="ORF">ACFQ2I_09555</name>
</gene>
<dbReference type="CDD" id="cd08026">
    <property type="entry name" value="DUF326"/>
    <property type="match status" value="1"/>
</dbReference>
<dbReference type="Pfam" id="PF03860">
    <property type="entry name" value="Csp"/>
    <property type="match status" value="1"/>
</dbReference>
<dbReference type="RefSeq" id="WP_377563828.1">
    <property type="nucleotide sequence ID" value="NZ_JBHTJZ010000009.1"/>
</dbReference>
<dbReference type="PANTHER" id="PTHR37310">
    <property type="entry name" value="CYTOPLASMIC PROTEIN-RELATED"/>
    <property type="match status" value="1"/>
</dbReference>
<reference evidence="2" key="1">
    <citation type="journal article" date="2019" name="Int. J. Syst. Evol. Microbiol.">
        <title>The Global Catalogue of Microorganisms (GCM) 10K type strain sequencing project: providing services to taxonomists for standard genome sequencing and annotation.</title>
        <authorList>
            <consortium name="The Broad Institute Genomics Platform"/>
            <consortium name="The Broad Institute Genome Sequencing Center for Infectious Disease"/>
            <person name="Wu L."/>
            <person name="Ma J."/>
        </authorList>
    </citation>
    <scope>NUCLEOTIDE SEQUENCE [LARGE SCALE GENOMIC DNA]</scope>
    <source>
        <strain evidence="2">CCUG 59129</strain>
    </source>
</reference>
<dbReference type="InterPro" id="IPR005560">
    <property type="entry name" value="Csp_YhjQ"/>
</dbReference>
<evidence type="ECO:0000313" key="2">
    <source>
        <dbReference type="Proteomes" id="UP001596989"/>
    </source>
</evidence>
<dbReference type="PANTHER" id="PTHR37310:SF1">
    <property type="entry name" value="CYTOPLASMIC PROTEIN"/>
    <property type="match status" value="1"/>
</dbReference>
<proteinExistence type="predicted"/>
<comment type="caution">
    <text evidence="1">The sequence shown here is derived from an EMBL/GenBank/DDBJ whole genome shotgun (WGS) entry which is preliminary data.</text>
</comment>
<dbReference type="Gene3D" id="1.20.1270.360">
    <property type="match status" value="1"/>
</dbReference>
<dbReference type="Proteomes" id="UP001596989">
    <property type="component" value="Unassembled WGS sequence"/>
</dbReference>
<protein>
    <submittedName>
        <fullName evidence="1">Four-helix bundle copper-binding protein</fullName>
    </submittedName>
</protein>
<evidence type="ECO:0000313" key="1">
    <source>
        <dbReference type="EMBL" id="MFD0959640.1"/>
    </source>
</evidence>
<sequence>MPHRDPQQMGMPRVVGTIQHCAATCEHMITHILMSGNLQGRANQLKLLRDCADMCAKTARFVARSSPFSKAMLMMCAHVCEACGAECMKFNDPASRHCAQVCMNCAKECHAAAMAMSA</sequence>
<dbReference type="EMBL" id="JBHTJZ010000009">
    <property type="protein sequence ID" value="MFD0959640.1"/>
    <property type="molecule type" value="Genomic_DNA"/>
</dbReference>
<accession>A0ABW3HQ40</accession>
<keyword evidence="2" id="KW-1185">Reference proteome</keyword>